<dbReference type="Pfam" id="PF02367">
    <property type="entry name" value="TsaE"/>
    <property type="match status" value="1"/>
</dbReference>
<dbReference type="InterPro" id="IPR003442">
    <property type="entry name" value="T6A_TsaE"/>
</dbReference>
<comment type="similarity">
    <text evidence="2">Belongs to the TsaE family.</text>
</comment>
<dbReference type="NCBIfam" id="TIGR00150">
    <property type="entry name" value="T6A_YjeE"/>
    <property type="match status" value="1"/>
</dbReference>
<keyword evidence="4" id="KW-0963">Cytoplasm</keyword>
<dbReference type="Proteomes" id="UP000823615">
    <property type="component" value="Unassembled WGS sequence"/>
</dbReference>
<evidence type="ECO:0000256" key="3">
    <source>
        <dbReference type="ARBA" id="ARBA00019010"/>
    </source>
</evidence>
<comment type="caution">
    <text evidence="11">The sequence shown here is derived from an EMBL/GenBank/DDBJ whole genome shotgun (WGS) entry which is preliminary data.</text>
</comment>
<evidence type="ECO:0000256" key="4">
    <source>
        <dbReference type="ARBA" id="ARBA00022490"/>
    </source>
</evidence>
<keyword evidence="8" id="KW-0067">ATP-binding</keyword>
<evidence type="ECO:0000313" key="12">
    <source>
        <dbReference type="Proteomes" id="UP000823615"/>
    </source>
</evidence>
<organism evidence="11 12">
    <name type="scientific">Candidatus Ornithospirochaeta stercoripullorum</name>
    <dbReference type="NCBI Taxonomy" id="2840899"/>
    <lineage>
        <taxon>Bacteria</taxon>
        <taxon>Pseudomonadati</taxon>
        <taxon>Spirochaetota</taxon>
        <taxon>Spirochaetia</taxon>
        <taxon>Spirochaetales</taxon>
        <taxon>Spirochaetaceae</taxon>
        <taxon>Spirochaetaceae incertae sedis</taxon>
        <taxon>Candidatus Ornithospirochaeta</taxon>
    </lineage>
</organism>
<comment type="subcellular location">
    <subcellularLocation>
        <location evidence="1">Cytoplasm</location>
    </subcellularLocation>
</comment>
<proteinExistence type="inferred from homology"/>
<keyword evidence="5" id="KW-0819">tRNA processing</keyword>
<evidence type="ECO:0000256" key="7">
    <source>
        <dbReference type="ARBA" id="ARBA00022741"/>
    </source>
</evidence>
<dbReference type="Gene3D" id="3.40.50.300">
    <property type="entry name" value="P-loop containing nucleotide triphosphate hydrolases"/>
    <property type="match status" value="1"/>
</dbReference>
<keyword evidence="9" id="KW-0460">Magnesium</keyword>
<keyword evidence="6" id="KW-0479">Metal-binding</keyword>
<reference evidence="11" key="1">
    <citation type="submission" date="2020-10" db="EMBL/GenBank/DDBJ databases">
        <authorList>
            <person name="Gilroy R."/>
        </authorList>
    </citation>
    <scope>NUCLEOTIDE SEQUENCE</scope>
    <source>
        <strain evidence="11">7293</strain>
    </source>
</reference>
<evidence type="ECO:0000256" key="8">
    <source>
        <dbReference type="ARBA" id="ARBA00022840"/>
    </source>
</evidence>
<dbReference type="GO" id="GO:0046872">
    <property type="term" value="F:metal ion binding"/>
    <property type="evidence" value="ECO:0007669"/>
    <property type="project" value="UniProtKB-KW"/>
</dbReference>
<dbReference type="GO" id="GO:0005737">
    <property type="term" value="C:cytoplasm"/>
    <property type="evidence" value="ECO:0007669"/>
    <property type="project" value="UniProtKB-SubCell"/>
</dbReference>
<gene>
    <name evidence="11" type="primary">tsaE</name>
    <name evidence="11" type="ORF">IAA97_05630</name>
</gene>
<accession>A0A9D9E3I7</accession>
<evidence type="ECO:0000256" key="2">
    <source>
        <dbReference type="ARBA" id="ARBA00007599"/>
    </source>
</evidence>
<evidence type="ECO:0000256" key="5">
    <source>
        <dbReference type="ARBA" id="ARBA00022694"/>
    </source>
</evidence>
<evidence type="ECO:0000256" key="9">
    <source>
        <dbReference type="ARBA" id="ARBA00022842"/>
    </source>
</evidence>
<name>A0A9D9E3I7_9SPIO</name>
<dbReference type="InterPro" id="IPR027417">
    <property type="entry name" value="P-loop_NTPase"/>
</dbReference>
<evidence type="ECO:0000256" key="10">
    <source>
        <dbReference type="ARBA" id="ARBA00032441"/>
    </source>
</evidence>
<reference evidence="11" key="2">
    <citation type="journal article" date="2021" name="PeerJ">
        <title>Extensive microbial diversity within the chicken gut microbiome revealed by metagenomics and culture.</title>
        <authorList>
            <person name="Gilroy R."/>
            <person name="Ravi A."/>
            <person name="Getino M."/>
            <person name="Pursley I."/>
            <person name="Horton D.L."/>
            <person name="Alikhan N.F."/>
            <person name="Baker D."/>
            <person name="Gharbi K."/>
            <person name="Hall N."/>
            <person name="Watson M."/>
            <person name="Adriaenssens E.M."/>
            <person name="Foster-Nyarko E."/>
            <person name="Jarju S."/>
            <person name="Secka A."/>
            <person name="Antonio M."/>
            <person name="Oren A."/>
            <person name="Chaudhuri R.R."/>
            <person name="La Ragione R."/>
            <person name="Hildebrand F."/>
            <person name="Pallen M.J."/>
        </authorList>
    </citation>
    <scope>NUCLEOTIDE SEQUENCE</scope>
    <source>
        <strain evidence="11">7293</strain>
    </source>
</reference>
<dbReference type="PANTHER" id="PTHR33540">
    <property type="entry name" value="TRNA THREONYLCARBAMOYLADENOSINE BIOSYNTHESIS PROTEIN TSAE"/>
    <property type="match status" value="1"/>
</dbReference>
<evidence type="ECO:0000313" key="11">
    <source>
        <dbReference type="EMBL" id="MBO8436439.1"/>
    </source>
</evidence>
<dbReference type="EMBL" id="JADIMT010000067">
    <property type="protein sequence ID" value="MBO8436439.1"/>
    <property type="molecule type" value="Genomic_DNA"/>
</dbReference>
<evidence type="ECO:0000256" key="1">
    <source>
        <dbReference type="ARBA" id="ARBA00004496"/>
    </source>
</evidence>
<dbReference type="SUPFAM" id="SSF52540">
    <property type="entry name" value="P-loop containing nucleoside triphosphate hydrolases"/>
    <property type="match status" value="1"/>
</dbReference>
<dbReference type="GO" id="GO:0002949">
    <property type="term" value="P:tRNA threonylcarbamoyladenosine modification"/>
    <property type="evidence" value="ECO:0007669"/>
    <property type="project" value="InterPro"/>
</dbReference>
<keyword evidence="7" id="KW-0547">Nucleotide-binding</keyword>
<dbReference type="PANTHER" id="PTHR33540:SF2">
    <property type="entry name" value="TRNA THREONYLCARBAMOYLADENOSINE BIOSYNTHESIS PROTEIN TSAE"/>
    <property type="match status" value="1"/>
</dbReference>
<dbReference type="GO" id="GO:0005524">
    <property type="term" value="F:ATP binding"/>
    <property type="evidence" value="ECO:0007669"/>
    <property type="project" value="UniProtKB-KW"/>
</dbReference>
<sequence length="142" mass="15537">MISCSEKETEEAGFKLGSTLRRGDVITLTGSLGAGKTVLAKGIARALGIKEAIVSPTFTLVQEYEGREKLYHLDLYRLSGEDEFESMGGEEFLYPDGITLIEWAEKIGSMLPDDAFHVDIEIMNDGKREISITGGCHECSLS</sequence>
<dbReference type="AlphaFoldDB" id="A0A9D9E3I7"/>
<evidence type="ECO:0000256" key="6">
    <source>
        <dbReference type="ARBA" id="ARBA00022723"/>
    </source>
</evidence>
<protein>
    <recommendedName>
        <fullName evidence="3">tRNA threonylcarbamoyladenosine biosynthesis protein TsaE</fullName>
    </recommendedName>
    <alternativeName>
        <fullName evidence="10">t(6)A37 threonylcarbamoyladenosine biosynthesis protein TsaE</fullName>
    </alternativeName>
</protein>